<evidence type="ECO:0000313" key="12">
    <source>
        <dbReference type="Proteomes" id="UP001140091"/>
    </source>
</evidence>
<dbReference type="CDD" id="cd11065">
    <property type="entry name" value="CYP64-like"/>
    <property type="match status" value="1"/>
</dbReference>
<dbReference type="PRINTS" id="PR00463">
    <property type="entry name" value="EP450I"/>
</dbReference>
<evidence type="ECO:0000256" key="1">
    <source>
        <dbReference type="ARBA" id="ARBA00001971"/>
    </source>
</evidence>
<dbReference type="Pfam" id="PF00067">
    <property type="entry name" value="p450"/>
    <property type="match status" value="1"/>
</dbReference>
<evidence type="ECO:0000256" key="3">
    <source>
        <dbReference type="ARBA" id="ARBA00010617"/>
    </source>
</evidence>
<name>A0A9W8IYG8_9AGAR</name>
<keyword evidence="6 10" id="KW-0560">Oxidoreductase</keyword>
<feature type="binding site" description="axial binding residue" evidence="9">
    <location>
        <position position="272"/>
    </location>
    <ligand>
        <name>heme</name>
        <dbReference type="ChEBI" id="CHEBI:30413"/>
    </ligand>
    <ligandPart>
        <name>Fe</name>
        <dbReference type="ChEBI" id="CHEBI:18248"/>
    </ligandPart>
</feature>
<comment type="similarity">
    <text evidence="3 10">Belongs to the cytochrome P450 family.</text>
</comment>
<keyword evidence="4 9" id="KW-0349">Heme</keyword>
<dbReference type="Gene3D" id="1.10.630.10">
    <property type="entry name" value="Cytochrome P450"/>
    <property type="match status" value="1"/>
</dbReference>
<dbReference type="GO" id="GO:0016705">
    <property type="term" value="F:oxidoreductase activity, acting on paired donors, with incorporation or reduction of molecular oxygen"/>
    <property type="evidence" value="ECO:0007669"/>
    <property type="project" value="InterPro"/>
</dbReference>
<dbReference type="InterPro" id="IPR002401">
    <property type="entry name" value="Cyt_P450_E_grp-I"/>
</dbReference>
<keyword evidence="5 9" id="KW-0479">Metal-binding</keyword>
<organism evidence="11 12">
    <name type="scientific">Candolleomyces eurysporus</name>
    <dbReference type="NCBI Taxonomy" id="2828524"/>
    <lineage>
        <taxon>Eukaryota</taxon>
        <taxon>Fungi</taxon>
        <taxon>Dikarya</taxon>
        <taxon>Basidiomycota</taxon>
        <taxon>Agaricomycotina</taxon>
        <taxon>Agaricomycetes</taxon>
        <taxon>Agaricomycetidae</taxon>
        <taxon>Agaricales</taxon>
        <taxon>Agaricineae</taxon>
        <taxon>Psathyrellaceae</taxon>
        <taxon>Candolleomyces</taxon>
    </lineage>
</organism>
<comment type="pathway">
    <text evidence="2">Secondary metabolite biosynthesis.</text>
</comment>
<proteinExistence type="inferred from homology"/>
<dbReference type="SUPFAM" id="SSF48264">
    <property type="entry name" value="Cytochrome P450"/>
    <property type="match status" value="1"/>
</dbReference>
<keyword evidence="7 9" id="KW-0408">Iron</keyword>
<dbReference type="InterPro" id="IPR017972">
    <property type="entry name" value="Cyt_P450_CS"/>
</dbReference>
<sequence>MAGETILSIAYGIQIQQENDPYLEMSEAGVLPLVIAAVPGAFLVDSIPILKYVPAWFPGASFQRKAREWRLQARNMIEVPYAEAKKKIESGNADVSVVSTNLQKIQEGTEDDAFTEEVIKNSAATLFTAGSDTTVSAITSCILGLLEYPEVLKKAQAQIDAVVKPGHLPGFEDEPSLPYITAIAKETLRWRDVVPIAIPHHLSTEDEYKGYRLPAGAIIVPNAWAMLHDENIYPDPFIFNPDRFINPETGQVDFARARDPSHACWGFGRRVCPGRYMAFSAVWLAIASLIATFDIEKAKEKVKIVDENGIEREEERTVELTHEYISAVVIAPKPFKCVIKPRSKEKADLIRASLIQDYEYSP</sequence>
<evidence type="ECO:0000256" key="7">
    <source>
        <dbReference type="ARBA" id="ARBA00023004"/>
    </source>
</evidence>
<dbReference type="GO" id="GO:0005506">
    <property type="term" value="F:iron ion binding"/>
    <property type="evidence" value="ECO:0007669"/>
    <property type="project" value="InterPro"/>
</dbReference>
<evidence type="ECO:0000256" key="6">
    <source>
        <dbReference type="ARBA" id="ARBA00023002"/>
    </source>
</evidence>
<comment type="caution">
    <text evidence="11">The sequence shown here is derived from an EMBL/GenBank/DDBJ whole genome shotgun (WGS) entry which is preliminary data.</text>
</comment>
<evidence type="ECO:0000256" key="5">
    <source>
        <dbReference type="ARBA" id="ARBA00022723"/>
    </source>
</evidence>
<feature type="non-terminal residue" evidence="11">
    <location>
        <position position="1"/>
    </location>
</feature>
<dbReference type="GO" id="GO:0004497">
    <property type="term" value="F:monooxygenase activity"/>
    <property type="evidence" value="ECO:0007669"/>
    <property type="project" value="UniProtKB-KW"/>
</dbReference>
<reference evidence="11" key="1">
    <citation type="submission" date="2022-06" db="EMBL/GenBank/DDBJ databases">
        <title>Genome Sequence of Candolleomyces eurysporus.</title>
        <authorList>
            <person name="Buettner E."/>
        </authorList>
    </citation>
    <scope>NUCLEOTIDE SEQUENCE</scope>
    <source>
        <strain evidence="11">VTCC 930004</strain>
    </source>
</reference>
<gene>
    <name evidence="11" type="ORF">H1R20_g12089</name>
</gene>
<protein>
    <recommendedName>
        <fullName evidence="13">Cytochrome P450</fullName>
    </recommendedName>
</protein>
<dbReference type="EMBL" id="JANBPK010001197">
    <property type="protein sequence ID" value="KAJ2925022.1"/>
    <property type="molecule type" value="Genomic_DNA"/>
</dbReference>
<evidence type="ECO:0008006" key="13">
    <source>
        <dbReference type="Google" id="ProtNLM"/>
    </source>
</evidence>
<dbReference type="OrthoDB" id="2789670at2759"/>
<dbReference type="PANTHER" id="PTHR46300:SF7">
    <property type="entry name" value="P450, PUTATIVE (EUROFUNG)-RELATED"/>
    <property type="match status" value="1"/>
</dbReference>
<evidence type="ECO:0000313" key="11">
    <source>
        <dbReference type="EMBL" id="KAJ2925022.1"/>
    </source>
</evidence>
<accession>A0A9W8IYG8</accession>
<evidence type="ECO:0000256" key="8">
    <source>
        <dbReference type="ARBA" id="ARBA00023033"/>
    </source>
</evidence>
<evidence type="ECO:0000256" key="4">
    <source>
        <dbReference type="ARBA" id="ARBA00022617"/>
    </source>
</evidence>
<evidence type="ECO:0000256" key="2">
    <source>
        <dbReference type="ARBA" id="ARBA00005179"/>
    </source>
</evidence>
<dbReference type="PROSITE" id="PS00086">
    <property type="entry name" value="CYTOCHROME_P450"/>
    <property type="match status" value="1"/>
</dbReference>
<dbReference type="InterPro" id="IPR036396">
    <property type="entry name" value="Cyt_P450_sf"/>
</dbReference>
<dbReference type="PANTHER" id="PTHR46300">
    <property type="entry name" value="P450, PUTATIVE (EUROFUNG)-RELATED-RELATED"/>
    <property type="match status" value="1"/>
</dbReference>
<keyword evidence="8 10" id="KW-0503">Monooxygenase</keyword>
<keyword evidence="12" id="KW-1185">Reference proteome</keyword>
<dbReference type="InterPro" id="IPR050364">
    <property type="entry name" value="Cytochrome_P450_fung"/>
</dbReference>
<dbReference type="InterPro" id="IPR001128">
    <property type="entry name" value="Cyt_P450"/>
</dbReference>
<evidence type="ECO:0000256" key="10">
    <source>
        <dbReference type="RuleBase" id="RU000461"/>
    </source>
</evidence>
<dbReference type="Proteomes" id="UP001140091">
    <property type="component" value="Unassembled WGS sequence"/>
</dbReference>
<comment type="cofactor">
    <cofactor evidence="1 9">
        <name>heme</name>
        <dbReference type="ChEBI" id="CHEBI:30413"/>
    </cofactor>
</comment>
<dbReference type="PRINTS" id="PR00385">
    <property type="entry name" value="P450"/>
</dbReference>
<dbReference type="AlphaFoldDB" id="A0A9W8IYG8"/>
<dbReference type="GO" id="GO:0020037">
    <property type="term" value="F:heme binding"/>
    <property type="evidence" value="ECO:0007669"/>
    <property type="project" value="InterPro"/>
</dbReference>
<evidence type="ECO:0000256" key="9">
    <source>
        <dbReference type="PIRSR" id="PIRSR602401-1"/>
    </source>
</evidence>